<comment type="caution">
    <text evidence="1">The sequence shown here is derived from an EMBL/GenBank/DDBJ whole genome shotgun (WGS) entry which is preliminary data.</text>
</comment>
<evidence type="ECO:0000313" key="2">
    <source>
        <dbReference type="Proteomes" id="UP000814140"/>
    </source>
</evidence>
<evidence type="ECO:0000313" key="1">
    <source>
        <dbReference type="EMBL" id="KAI0055251.1"/>
    </source>
</evidence>
<keyword evidence="2" id="KW-1185">Reference proteome</keyword>
<feature type="non-terminal residue" evidence="1">
    <location>
        <position position="1"/>
    </location>
</feature>
<proteinExistence type="predicted"/>
<reference evidence="1" key="2">
    <citation type="journal article" date="2022" name="New Phytol.">
        <title>Evolutionary transition to the ectomycorrhizal habit in the genomes of a hyperdiverse lineage of mushroom-forming fungi.</title>
        <authorList>
            <person name="Looney B."/>
            <person name="Miyauchi S."/>
            <person name="Morin E."/>
            <person name="Drula E."/>
            <person name="Courty P.E."/>
            <person name="Kohler A."/>
            <person name="Kuo A."/>
            <person name="LaButti K."/>
            <person name="Pangilinan J."/>
            <person name="Lipzen A."/>
            <person name="Riley R."/>
            <person name="Andreopoulos W."/>
            <person name="He G."/>
            <person name="Johnson J."/>
            <person name="Nolan M."/>
            <person name="Tritt A."/>
            <person name="Barry K.W."/>
            <person name="Grigoriev I.V."/>
            <person name="Nagy L.G."/>
            <person name="Hibbett D."/>
            <person name="Henrissat B."/>
            <person name="Matheny P.B."/>
            <person name="Labbe J."/>
            <person name="Martin F.M."/>
        </authorList>
    </citation>
    <scope>NUCLEOTIDE SEQUENCE</scope>
    <source>
        <strain evidence="1">HHB10654</strain>
    </source>
</reference>
<organism evidence="1 2">
    <name type="scientific">Artomyces pyxidatus</name>
    <dbReference type="NCBI Taxonomy" id="48021"/>
    <lineage>
        <taxon>Eukaryota</taxon>
        <taxon>Fungi</taxon>
        <taxon>Dikarya</taxon>
        <taxon>Basidiomycota</taxon>
        <taxon>Agaricomycotina</taxon>
        <taxon>Agaricomycetes</taxon>
        <taxon>Russulales</taxon>
        <taxon>Auriscalpiaceae</taxon>
        <taxon>Artomyces</taxon>
    </lineage>
</organism>
<dbReference type="EMBL" id="MU277301">
    <property type="protein sequence ID" value="KAI0055251.1"/>
    <property type="molecule type" value="Genomic_DNA"/>
</dbReference>
<sequence>SGRIWSLYLFQAEKYNQTLLDSWKGKTEGNLVFTGLFSATVPAFLVESYKDLQPLS</sequence>
<accession>A0ACB8SHR4</accession>
<gene>
    <name evidence="1" type="ORF">BV25DRAFT_1815865</name>
</gene>
<dbReference type="Proteomes" id="UP000814140">
    <property type="component" value="Unassembled WGS sequence"/>
</dbReference>
<protein>
    <submittedName>
        <fullName evidence="1">Uncharacterized protein</fullName>
    </submittedName>
</protein>
<name>A0ACB8SHR4_9AGAM</name>
<reference evidence="1" key="1">
    <citation type="submission" date="2021-03" db="EMBL/GenBank/DDBJ databases">
        <authorList>
            <consortium name="DOE Joint Genome Institute"/>
            <person name="Ahrendt S."/>
            <person name="Looney B.P."/>
            <person name="Miyauchi S."/>
            <person name="Morin E."/>
            <person name="Drula E."/>
            <person name="Courty P.E."/>
            <person name="Chicoki N."/>
            <person name="Fauchery L."/>
            <person name="Kohler A."/>
            <person name="Kuo A."/>
            <person name="Labutti K."/>
            <person name="Pangilinan J."/>
            <person name="Lipzen A."/>
            <person name="Riley R."/>
            <person name="Andreopoulos W."/>
            <person name="He G."/>
            <person name="Johnson J."/>
            <person name="Barry K.W."/>
            <person name="Grigoriev I.V."/>
            <person name="Nagy L."/>
            <person name="Hibbett D."/>
            <person name="Henrissat B."/>
            <person name="Matheny P.B."/>
            <person name="Labbe J."/>
            <person name="Martin F."/>
        </authorList>
    </citation>
    <scope>NUCLEOTIDE SEQUENCE</scope>
    <source>
        <strain evidence="1">HHB10654</strain>
    </source>
</reference>